<dbReference type="NCBIfam" id="TIGR01554">
    <property type="entry name" value="major_cap_HK97"/>
    <property type="match status" value="1"/>
</dbReference>
<reference evidence="4 5" key="1">
    <citation type="submission" date="2024-03" db="EMBL/GenBank/DDBJ databases">
        <title>Draft genome sequence of Pseudonocardia tropica JCM 19149.</title>
        <authorList>
            <person name="Butdee W."/>
            <person name="Duangmal K."/>
        </authorList>
    </citation>
    <scope>NUCLEOTIDE SEQUENCE [LARGE SCALE GENOMIC DNA]</scope>
    <source>
        <strain evidence="4 5">JCM 19149</strain>
    </source>
</reference>
<name>A0ABV1JT84_9PSEU</name>
<proteinExistence type="predicted"/>
<dbReference type="RefSeq" id="WP_345652799.1">
    <property type="nucleotide sequence ID" value="NZ_BAABLY010000082.1"/>
</dbReference>
<dbReference type="InterPro" id="IPR024455">
    <property type="entry name" value="Phage_capsid"/>
</dbReference>
<comment type="caution">
    <text evidence="4">The sequence shown here is derived from an EMBL/GenBank/DDBJ whole genome shotgun (WGS) entry which is preliminary data.</text>
</comment>
<dbReference type="Proteomes" id="UP001464923">
    <property type="component" value="Unassembled WGS sequence"/>
</dbReference>
<feature type="domain" description="Phage capsid-like C-terminal" evidence="3">
    <location>
        <begin position="45"/>
        <end position="340"/>
    </location>
</feature>
<dbReference type="EMBL" id="JBEDNP010000004">
    <property type="protein sequence ID" value="MEQ3538754.1"/>
    <property type="molecule type" value="Genomic_DNA"/>
</dbReference>
<keyword evidence="5" id="KW-1185">Reference proteome</keyword>
<protein>
    <submittedName>
        <fullName evidence="4">Phage major capsid protein</fullName>
    </submittedName>
</protein>
<dbReference type="SUPFAM" id="SSF56563">
    <property type="entry name" value="Major capsid protein gp5"/>
    <property type="match status" value="1"/>
</dbReference>
<organism evidence="4 5">
    <name type="scientific">Pseudonocardia tropica</name>
    <dbReference type="NCBI Taxonomy" id="681289"/>
    <lineage>
        <taxon>Bacteria</taxon>
        <taxon>Bacillati</taxon>
        <taxon>Actinomycetota</taxon>
        <taxon>Actinomycetes</taxon>
        <taxon>Pseudonocardiales</taxon>
        <taxon>Pseudonocardiaceae</taxon>
        <taxon>Pseudonocardia</taxon>
    </lineage>
</organism>
<comment type="subcellular location">
    <subcellularLocation>
        <location evidence="1">Virion</location>
    </subcellularLocation>
</comment>
<dbReference type="Pfam" id="PF05065">
    <property type="entry name" value="Phage_capsid"/>
    <property type="match status" value="1"/>
</dbReference>
<accession>A0ABV1JT84</accession>
<evidence type="ECO:0000256" key="2">
    <source>
        <dbReference type="SAM" id="MobiDB-lite"/>
    </source>
</evidence>
<gene>
    <name evidence="4" type="ORF">WHI96_07970</name>
</gene>
<evidence type="ECO:0000313" key="4">
    <source>
        <dbReference type="EMBL" id="MEQ3538754.1"/>
    </source>
</evidence>
<dbReference type="InterPro" id="IPR054612">
    <property type="entry name" value="Phage_capsid-like_C"/>
</dbReference>
<sequence length="349" mass="36706">MSKTMDLFDSRVPAVDPGDIIGFTSLGEPIRAVAGSARATFESWIPIDFGSDVITKVRQTSAIEAYAQRVPMTTQTKSTPRSGGMGVSLVAKGAAYGEDTTANDEVILRVQKFGSVARIAEEDIDDSLANIIDTKTVDWATSYAKALDNACLGVSVARGTSLCAFDSVYYQLTQADAATGYTANSNITVSGTGGTTYDALSGVLGQAETGDYWDEAEMIVMAHPSFKKKFRGIKDSTGSPILQESSNGSPGGAQAPTADRLFGHQVHWTLGARKSTTVTSAPTGNPLLFIANRQLLLLGVRSGPETVLIDGKDGAAALTDESLLKMRSRRGFALGHPAAVSCFEDSTGV</sequence>
<evidence type="ECO:0000256" key="1">
    <source>
        <dbReference type="ARBA" id="ARBA00004328"/>
    </source>
</evidence>
<feature type="region of interest" description="Disordered" evidence="2">
    <location>
        <begin position="237"/>
        <end position="257"/>
    </location>
</feature>
<evidence type="ECO:0000313" key="5">
    <source>
        <dbReference type="Proteomes" id="UP001464923"/>
    </source>
</evidence>
<feature type="compositionally biased region" description="Polar residues" evidence="2">
    <location>
        <begin position="237"/>
        <end position="248"/>
    </location>
</feature>
<evidence type="ECO:0000259" key="3">
    <source>
        <dbReference type="Pfam" id="PF05065"/>
    </source>
</evidence>